<evidence type="ECO:0000313" key="7">
    <source>
        <dbReference type="Proteomes" id="UP000238479"/>
    </source>
</evidence>
<name>A0A2P6SKC3_ROSCH</name>
<proteinExistence type="inferred from homology"/>
<dbReference type="Pfam" id="PF00012">
    <property type="entry name" value="HSP70"/>
    <property type="match status" value="1"/>
</dbReference>
<comment type="caution">
    <text evidence="6">The sequence shown here is derived from an EMBL/GenBank/DDBJ whole genome shotgun (WGS) entry which is preliminary data.</text>
</comment>
<dbReference type="EMBL" id="PDCK01000039">
    <property type="protein sequence ID" value="PRQ59123.1"/>
    <property type="molecule type" value="Genomic_DNA"/>
</dbReference>
<dbReference type="FunFam" id="3.30.30.30:FF:000005">
    <property type="entry name" value="Heat shock protein ssb1"/>
    <property type="match status" value="1"/>
</dbReference>
<dbReference type="STRING" id="74649.A0A2P6SKC3"/>
<accession>A0A2P6SKC3</accession>
<evidence type="ECO:0000256" key="2">
    <source>
        <dbReference type="ARBA" id="ARBA00007381"/>
    </source>
</evidence>
<dbReference type="GO" id="GO:0005524">
    <property type="term" value="F:ATP binding"/>
    <property type="evidence" value="ECO:0007669"/>
    <property type="project" value="UniProtKB-KW"/>
</dbReference>
<dbReference type="GO" id="GO:0140662">
    <property type="term" value="F:ATP-dependent protein folding chaperone"/>
    <property type="evidence" value="ECO:0007669"/>
    <property type="project" value="InterPro"/>
</dbReference>
<organism evidence="6 7">
    <name type="scientific">Rosa chinensis</name>
    <name type="common">China rose</name>
    <dbReference type="NCBI Taxonomy" id="74649"/>
    <lineage>
        <taxon>Eukaryota</taxon>
        <taxon>Viridiplantae</taxon>
        <taxon>Streptophyta</taxon>
        <taxon>Embryophyta</taxon>
        <taxon>Tracheophyta</taxon>
        <taxon>Spermatophyta</taxon>
        <taxon>Magnoliopsida</taxon>
        <taxon>eudicotyledons</taxon>
        <taxon>Gunneridae</taxon>
        <taxon>Pentapetalae</taxon>
        <taxon>rosids</taxon>
        <taxon>fabids</taxon>
        <taxon>Rosales</taxon>
        <taxon>Rosaceae</taxon>
        <taxon>Rosoideae</taxon>
        <taxon>Rosoideae incertae sedis</taxon>
        <taxon>Rosa</taxon>
    </lineage>
</organism>
<keyword evidence="6" id="KW-0346">Stress response</keyword>
<protein>
    <submittedName>
        <fullName evidence="6">Putative Heat shock protein 70 family</fullName>
    </submittedName>
</protein>
<evidence type="ECO:0000313" key="6">
    <source>
        <dbReference type="EMBL" id="PRQ59123.1"/>
    </source>
</evidence>
<comment type="similarity">
    <text evidence="2 5">Belongs to the heat shock protein 70 family.</text>
</comment>
<dbReference type="Gene3D" id="2.60.34.10">
    <property type="entry name" value="Substrate Binding Domain Of DNAk, Chain A, domain 1"/>
    <property type="match status" value="1"/>
</dbReference>
<dbReference type="InterPro" id="IPR013126">
    <property type="entry name" value="Hsp_70_fam"/>
</dbReference>
<dbReference type="PRINTS" id="PR00301">
    <property type="entry name" value="HEATSHOCK70"/>
</dbReference>
<dbReference type="PROSITE" id="PS00329">
    <property type="entry name" value="HSP70_2"/>
    <property type="match status" value="1"/>
</dbReference>
<dbReference type="PANTHER" id="PTHR19375">
    <property type="entry name" value="HEAT SHOCK PROTEIN 70KDA"/>
    <property type="match status" value="1"/>
</dbReference>
<keyword evidence="3 5" id="KW-0547">Nucleotide-binding</keyword>
<comment type="subcellular location">
    <subcellularLocation>
        <location evidence="1">Endoplasmic reticulum lumen</location>
    </subcellularLocation>
</comment>
<dbReference type="Gene3D" id="3.30.420.40">
    <property type="match status" value="2"/>
</dbReference>
<evidence type="ECO:0000256" key="5">
    <source>
        <dbReference type="RuleBase" id="RU003322"/>
    </source>
</evidence>
<dbReference type="AlphaFoldDB" id="A0A2P6SKC3"/>
<dbReference type="Gramene" id="PRQ59123">
    <property type="protein sequence ID" value="PRQ59123"/>
    <property type="gene ID" value="RchiOBHm_Chr1g0366701"/>
</dbReference>
<dbReference type="SUPFAM" id="SSF100920">
    <property type="entry name" value="Heat shock protein 70kD (HSP70), peptide-binding domain"/>
    <property type="match status" value="1"/>
</dbReference>
<dbReference type="Proteomes" id="UP000238479">
    <property type="component" value="Chromosome 1"/>
</dbReference>
<dbReference type="SUPFAM" id="SSF53067">
    <property type="entry name" value="Actin-like ATPase domain"/>
    <property type="match status" value="2"/>
</dbReference>
<dbReference type="Gene3D" id="3.90.640.10">
    <property type="entry name" value="Actin, Chain A, domain 4"/>
    <property type="match status" value="1"/>
</dbReference>
<dbReference type="InterPro" id="IPR018181">
    <property type="entry name" value="Heat_shock_70_CS"/>
</dbReference>
<dbReference type="Gene3D" id="3.30.30.30">
    <property type="match status" value="1"/>
</dbReference>
<dbReference type="InterPro" id="IPR043129">
    <property type="entry name" value="ATPase_NBD"/>
</dbReference>
<reference evidence="6 7" key="1">
    <citation type="journal article" date="2018" name="Nat. Genet.">
        <title>The Rosa genome provides new insights in the design of modern roses.</title>
        <authorList>
            <person name="Bendahmane M."/>
        </authorList>
    </citation>
    <scope>NUCLEOTIDE SEQUENCE [LARGE SCALE GENOMIC DNA]</scope>
    <source>
        <strain evidence="7">cv. Old Blush</strain>
    </source>
</reference>
<dbReference type="FunFam" id="3.30.420.40:FF:000545">
    <property type="entry name" value="Endoplasmic reticulum chaperone BiP"/>
    <property type="match status" value="1"/>
</dbReference>
<sequence>MFKSTVELPGVELLKESLQSKSVLTNVFLGKKAGIGIDILEPLRKDAKRLIGRRYSDASVQNDIKLWPFKVIEGPAEKPMIVVTHKGEEKQFSAEQISSMVLEKMREIAEAYLGSPVKNAVITVPAYFNNSQRQATNDAAVTAGLNVMRIINEPTAAAIAYGLDRKGGWYSKRNVMIFDFGGGTLDVSLLTIGDGIFEVKATAGDTHLGGEDLDNRMVSYCVEEFKKKHNLDITGNFRALRRLRNACEKAKRRLSFASIVDIEIDCLDFYTSITRAKFEQLNKDLFNKCMDPVRKCLSDATMKISNVHDVVLAGGSSRIPKVQELLKDVFKGKELCKGVNPDEAIAYGAAVQAAVLKGHQDRKLQDFALLDVTPLSLGLESRTLDTLEKYMNVLIPKNTRIPVMKSKIITTIYDNQESVVFPIYEGECRIVKENYFVGEVSLCNIPLAPKNVPKFNLCFNIDASGILRVSAEDMTTGQRKEITINSDRRNLGIENERIADID</sequence>
<dbReference type="PROSITE" id="PS01036">
    <property type="entry name" value="HSP70_3"/>
    <property type="match status" value="1"/>
</dbReference>
<dbReference type="FunFam" id="3.90.640.10:FF:000002">
    <property type="entry name" value="Heat shock 70 kDa"/>
    <property type="match status" value="1"/>
</dbReference>
<gene>
    <name evidence="6" type="ORF">RchiOBHm_Chr1g0366701</name>
</gene>
<evidence type="ECO:0000256" key="4">
    <source>
        <dbReference type="ARBA" id="ARBA00022840"/>
    </source>
</evidence>
<dbReference type="InterPro" id="IPR029047">
    <property type="entry name" value="HSP70_peptide-bd_sf"/>
</dbReference>
<dbReference type="GO" id="GO:0005788">
    <property type="term" value="C:endoplasmic reticulum lumen"/>
    <property type="evidence" value="ECO:0007669"/>
    <property type="project" value="UniProtKB-SubCell"/>
</dbReference>
<keyword evidence="4 5" id="KW-0067">ATP-binding</keyword>
<keyword evidence="7" id="KW-1185">Reference proteome</keyword>
<evidence type="ECO:0000256" key="3">
    <source>
        <dbReference type="ARBA" id="ARBA00022741"/>
    </source>
</evidence>
<evidence type="ECO:0000256" key="1">
    <source>
        <dbReference type="ARBA" id="ARBA00004319"/>
    </source>
</evidence>